<evidence type="ECO:0000313" key="3">
    <source>
        <dbReference type="Proteomes" id="UP000250235"/>
    </source>
</evidence>
<name>A0A2Z7CX72_9LAMI</name>
<evidence type="ECO:0000313" key="2">
    <source>
        <dbReference type="EMBL" id="KZV50935.1"/>
    </source>
</evidence>
<protein>
    <submittedName>
        <fullName evidence="2">Uncharacterized protein</fullName>
    </submittedName>
</protein>
<organism evidence="2 3">
    <name type="scientific">Dorcoceras hygrometricum</name>
    <dbReference type="NCBI Taxonomy" id="472368"/>
    <lineage>
        <taxon>Eukaryota</taxon>
        <taxon>Viridiplantae</taxon>
        <taxon>Streptophyta</taxon>
        <taxon>Embryophyta</taxon>
        <taxon>Tracheophyta</taxon>
        <taxon>Spermatophyta</taxon>
        <taxon>Magnoliopsida</taxon>
        <taxon>eudicotyledons</taxon>
        <taxon>Gunneridae</taxon>
        <taxon>Pentapetalae</taxon>
        <taxon>asterids</taxon>
        <taxon>lamiids</taxon>
        <taxon>Lamiales</taxon>
        <taxon>Gesneriaceae</taxon>
        <taxon>Didymocarpoideae</taxon>
        <taxon>Trichosporeae</taxon>
        <taxon>Loxocarpinae</taxon>
        <taxon>Dorcoceras</taxon>
    </lineage>
</organism>
<feature type="region of interest" description="Disordered" evidence="1">
    <location>
        <begin position="193"/>
        <end position="212"/>
    </location>
</feature>
<sequence>MHAAASCDQSPFLPSFSLLRPPLAGAPSAGPPPGPAGSNGTRPALAMDHSACMKAGKGLLAPHATRSRACNLARPRWSSHLPYIKGPSLDHLRATMNRDIISRIHLDQSLKGSNQNIGVVPLPPAIGFGKAASVWSYNHIPITAIAFGKATSATIPTIGIRAKVTGSIPIDCKDAIIGRGLLRTAFEPPNLDNFRWGDEGGEDDGYFENGGG</sequence>
<reference evidence="2 3" key="1">
    <citation type="journal article" date="2015" name="Proc. Natl. Acad. Sci. U.S.A.">
        <title>The resurrection genome of Boea hygrometrica: A blueprint for survival of dehydration.</title>
        <authorList>
            <person name="Xiao L."/>
            <person name="Yang G."/>
            <person name="Zhang L."/>
            <person name="Yang X."/>
            <person name="Zhao S."/>
            <person name="Ji Z."/>
            <person name="Zhou Q."/>
            <person name="Hu M."/>
            <person name="Wang Y."/>
            <person name="Chen M."/>
            <person name="Xu Y."/>
            <person name="Jin H."/>
            <person name="Xiao X."/>
            <person name="Hu G."/>
            <person name="Bao F."/>
            <person name="Hu Y."/>
            <person name="Wan P."/>
            <person name="Li L."/>
            <person name="Deng X."/>
            <person name="Kuang T."/>
            <person name="Xiang C."/>
            <person name="Zhu J.K."/>
            <person name="Oliver M.J."/>
            <person name="He Y."/>
        </authorList>
    </citation>
    <scope>NUCLEOTIDE SEQUENCE [LARGE SCALE GENOMIC DNA]</scope>
    <source>
        <strain evidence="3">cv. XS01</strain>
    </source>
</reference>
<evidence type="ECO:0000256" key="1">
    <source>
        <dbReference type="SAM" id="MobiDB-lite"/>
    </source>
</evidence>
<feature type="region of interest" description="Disordered" evidence="1">
    <location>
        <begin position="23"/>
        <end position="44"/>
    </location>
</feature>
<gene>
    <name evidence="2" type="ORF">F511_06821</name>
</gene>
<accession>A0A2Z7CX72</accession>
<dbReference type="EMBL" id="KQ992320">
    <property type="protein sequence ID" value="KZV50935.1"/>
    <property type="molecule type" value="Genomic_DNA"/>
</dbReference>
<dbReference type="Proteomes" id="UP000250235">
    <property type="component" value="Unassembled WGS sequence"/>
</dbReference>
<dbReference type="AlphaFoldDB" id="A0A2Z7CX72"/>
<keyword evidence="3" id="KW-1185">Reference proteome</keyword>
<proteinExistence type="predicted"/>